<dbReference type="Pfam" id="PF08713">
    <property type="entry name" value="DNA_alkylation"/>
    <property type="match status" value="1"/>
</dbReference>
<dbReference type="Proteomes" id="UP000030134">
    <property type="component" value="Unassembled WGS sequence"/>
</dbReference>
<dbReference type="PANTHER" id="PTHR34070">
    <property type="entry name" value="ARMADILLO-TYPE FOLD"/>
    <property type="match status" value="1"/>
</dbReference>
<reference evidence="1 2" key="1">
    <citation type="submission" date="2014-08" db="EMBL/GenBank/DDBJ databases">
        <title>Porphyromonas gingivicanis strain:COT-022_OH1391 Genome sequencing.</title>
        <authorList>
            <person name="Wallis C."/>
            <person name="Deusch O."/>
            <person name="O'Flynn C."/>
            <person name="Davis I."/>
            <person name="Jospin G."/>
            <person name="Darling A.E."/>
            <person name="Coil D.A."/>
            <person name="Alexiev A."/>
            <person name="Horsfall A."/>
            <person name="Kirkwood N."/>
            <person name="Harris S."/>
            <person name="Eisen J.A."/>
        </authorList>
    </citation>
    <scope>NUCLEOTIDE SEQUENCE [LARGE SCALE GENOMIC DNA]</scope>
    <source>
        <strain evidence="2">COT-022 OH1391</strain>
    </source>
</reference>
<dbReference type="CDD" id="cd06561">
    <property type="entry name" value="AlkD_like"/>
    <property type="match status" value="1"/>
</dbReference>
<proteinExistence type="predicted"/>
<protein>
    <submittedName>
        <fullName evidence="1">DNA alkylation repair protein</fullName>
    </submittedName>
</protein>
<dbReference type="OrthoDB" id="9775346at2"/>
<accession>A0A0A2GDE1</accession>
<dbReference type="SUPFAM" id="SSF48371">
    <property type="entry name" value="ARM repeat"/>
    <property type="match status" value="1"/>
</dbReference>
<dbReference type="AlphaFoldDB" id="A0A0A2GDE1"/>
<name>A0A0A2GDE1_9PORP</name>
<dbReference type="PANTHER" id="PTHR34070:SF1">
    <property type="entry name" value="DNA ALKYLATION REPAIR PROTEIN"/>
    <property type="match status" value="1"/>
</dbReference>
<sequence>MKTSEAQEIYTLLSDQADPHQREVLMRFFKTGKGGYGEGDQFLGLPVPIIRKEAKQHLSTSFDTLRELLQSPWHEVRLCGLLILVERFERSKKEEEREEIYRFYLAHTDRINNWDLVDLSCYKIVGNYLLDKKHDELKRLAQSDNLWEQRIAIVSTYAFIREGYFTTTIALAEQLLYHSHDLMHKAVGWMLREVGKRDIETLIAFLDQYASSMPRTSLRYAIEKLPEEQRKHYLHLKRK</sequence>
<dbReference type="InterPro" id="IPR016024">
    <property type="entry name" value="ARM-type_fold"/>
</dbReference>
<dbReference type="Gene3D" id="1.25.10.90">
    <property type="match status" value="1"/>
</dbReference>
<comment type="caution">
    <text evidence="1">The sequence shown here is derived from an EMBL/GenBank/DDBJ whole genome shotgun (WGS) entry which is preliminary data.</text>
</comment>
<evidence type="ECO:0000313" key="2">
    <source>
        <dbReference type="Proteomes" id="UP000030134"/>
    </source>
</evidence>
<dbReference type="STRING" id="266762.HQ36_02430"/>
<dbReference type="eggNOG" id="COG4912">
    <property type="taxonomic scope" value="Bacteria"/>
</dbReference>
<evidence type="ECO:0000313" key="1">
    <source>
        <dbReference type="EMBL" id="KGN98484.1"/>
    </source>
</evidence>
<gene>
    <name evidence="1" type="ORF">HQ36_02430</name>
</gene>
<dbReference type="RefSeq" id="WP_036883187.1">
    <property type="nucleotide sequence ID" value="NZ_JQZW01000006.1"/>
</dbReference>
<organism evidence="1 2">
    <name type="scientific">Porphyromonas gingivicanis</name>
    <dbReference type="NCBI Taxonomy" id="266762"/>
    <lineage>
        <taxon>Bacteria</taxon>
        <taxon>Pseudomonadati</taxon>
        <taxon>Bacteroidota</taxon>
        <taxon>Bacteroidia</taxon>
        <taxon>Bacteroidales</taxon>
        <taxon>Porphyromonadaceae</taxon>
        <taxon>Porphyromonas</taxon>
    </lineage>
</organism>
<dbReference type="EMBL" id="JQZW01000006">
    <property type="protein sequence ID" value="KGN98484.1"/>
    <property type="molecule type" value="Genomic_DNA"/>
</dbReference>
<dbReference type="InterPro" id="IPR014825">
    <property type="entry name" value="DNA_alkylation"/>
</dbReference>
<keyword evidence="2" id="KW-1185">Reference proteome</keyword>